<dbReference type="RefSeq" id="WP_064026320.1">
    <property type="nucleotide sequence ID" value="NZ_LUUK01000078.1"/>
</dbReference>
<dbReference type="AlphaFoldDB" id="A0A177NX22"/>
<accession>A0A177NX22</accession>
<keyword evidence="3" id="KW-1185">Reference proteome</keyword>
<dbReference type="STRING" id="702114.A1355_01900"/>
<organism evidence="2 3">
    <name type="scientific">Methylomonas koyamae</name>
    <dbReference type="NCBI Taxonomy" id="702114"/>
    <lineage>
        <taxon>Bacteria</taxon>
        <taxon>Pseudomonadati</taxon>
        <taxon>Pseudomonadota</taxon>
        <taxon>Gammaproteobacteria</taxon>
        <taxon>Methylococcales</taxon>
        <taxon>Methylococcaceae</taxon>
        <taxon>Methylomonas</taxon>
    </lineage>
</organism>
<reference evidence="3" key="1">
    <citation type="submission" date="2016-03" db="EMBL/GenBank/DDBJ databases">
        <authorList>
            <person name="Heylen K."/>
            <person name="De Vos P."/>
            <person name="Vekeman B."/>
        </authorList>
    </citation>
    <scope>NUCLEOTIDE SEQUENCE [LARGE SCALE GENOMIC DNA]</scope>
    <source>
        <strain evidence="3">R-45383</strain>
    </source>
</reference>
<dbReference type="InterPro" id="IPR007419">
    <property type="entry name" value="BFD-like_2Fe2S-bd_dom"/>
</dbReference>
<dbReference type="EMBL" id="LUUK01000078">
    <property type="protein sequence ID" value="OAI22392.1"/>
    <property type="molecule type" value="Genomic_DNA"/>
</dbReference>
<feature type="domain" description="BFD-like [2Fe-2S]-binding" evidence="1">
    <location>
        <begin position="9"/>
        <end position="56"/>
    </location>
</feature>
<dbReference type="Proteomes" id="UP000077628">
    <property type="component" value="Unassembled WGS sequence"/>
</dbReference>
<evidence type="ECO:0000313" key="2">
    <source>
        <dbReference type="EMBL" id="OAI22392.1"/>
    </source>
</evidence>
<dbReference type="Pfam" id="PF04324">
    <property type="entry name" value="Fer2_BFD"/>
    <property type="match status" value="1"/>
</dbReference>
<gene>
    <name evidence="2" type="ORF">A1355_01900</name>
</gene>
<dbReference type="OrthoDB" id="8537435at2"/>
<comment type="caution">
    <text evidence="2">The sequence shown here is derived from an EMBL/GenBank/DDBJ whole genome shotgun (WGS) entry which is preliminary data.</text>
</comment>
<evidence type="ECO:0000259" key="1">
    <source>
        <dbReference type="Pfam" id="PF04324"/>
    </source>
</evidence>
<dbReference type="InterPro" id="IPR041854">
    <property type="entry name" value="BFD-like_2Fe2S-bd_dom_sf"/>
</dbReference>
<sequence length="66" mass="7059">MSLDQDDVLCFCSGTTRRQIEQLIADGISDPERVSRITGAASGCGGCEYEFEQLFKAEARRAAGGA</sequence>
<evidence type="ECO:0000313" key="3">
    <source>
        <dbReference type="Proteomes" id="UP000077628"/>
    </source>
</evidence>
<proteinExistence type="predicted"/>
<name>A0A177NX22_9GAMM</name>
<dbReference type="Gene3D" id="1.10.10.1100">
    <property type="entry name" value="BFD-like [2Fe-2S]-binding domain"/>
    <property type="match status" value="1"/>
</dbReference>
<protein>
    <submittedName>
        <fullName evidence="2">(2Fe-2S)-binding protein</fullName>
    </submittedName>
</protein>